<reference evidence="6" key="1">
    <citation type="submission" date="2019-01" db="EMBL/GenBank/DDBJ databases">
        <title>Anaerobic oxidation of ethane by archaea from a marine hydrocarbon seep.</title>
        <authorList>
            <person name="Musat F."/>
        </authorList>
    </citation>
    <scope>NUCLEOTIDE SEQUENCE [LARGE SCALE GENOMIC DNA]</scope>
</reference>
<protein>
    <recommendedName>
        <fullName evidence="4">AAA+ ATPase domain-containing protein</fullName>
    </recommendedName>
</protein>
<dbReference type="InterPro" id="IPR003593">
    <property type="entry name" value="AAA+_ATPase"/>
</dbReference>
<dbReference type="Proteomes" id="UP000291831">
    <property type="component" value="Unassembled WGS sequence"/>
</dbReference>
<dbReference type="PANTHER" id="PTHR23073">
    <property type="entry name" value="26S PROTEASOME REGULATORY SUBUNIT"/>
    <property type="match status" value="1"/>
</dbReference>
<dbReference type="AlphaFoldDB" id="A0A8B3S462"/>
<organism evidence="5 6">
    <name type="scientific">Candidatus Argoarchaeum ethanivorans</name>
    <dbReference type="NCBI Taxonomy" id="2608793"/>
    <lineage>
        <taxon>Archaea</taxon>
        <taxon>Methanobacteriati</taxon>
        <taxon>Methanobacteriota</taxon>
        <taxon>Stenosarchaea group</taxon>
        <taxon>Methanomicrobia</taxon>
        <taxon>Methanosarcinales</taxon>
        <taxon>Methanosarcinales incertae sedis</taxon>
        <taxon>GOM Arc I cluster</taxon>
        <taxon>Candidatus Argoarchaeum</taxon>
    </lineage>
</organism>
<dbReference type="GO" id="GO:0005524">
    <property type="term" value="F:ATP binding"/>
    <property type="evidence" value="ECO:0007669"/>
    <property type="project" value="UniProtKB-KW"/>
</dbReference>
<sequence length="800" mass="94007">MNEEESEFDIYVDLYDTVKSFKLNRAEEILKNFESKKGCKFNLTGDETKRRNLSSTAVCTYALSEYINFWNVNKKSKYKRSFCTLDGYYDYICDKVTDSNIPETELLDEFGILNILHFLQKIRCGPNSKKFVKYDKKIMEIIRALCKQFIENEFNFKEQPHPFIYYRFLSMVEDTKKTILKDINENINEWRKGKETGKLNSFIDKIIYKYLFSVGTESKLAKEFETNGISVYANDVGNSEKGNDDWTITDKENNTYIIKKESGKLNIYKCGSSDDVFNFFYDRIYDNAKYDMYRQIAFYHANDRTLFDVKRLIYSLLIVTKNDRYSDNLIKDKVLELIFNEQFDATGLLPIGHVVNNDFVITEDNQIDVRRVSTNPILSSVECFNDLLTHKSLEMDLERYQDNFELTYEWIMKRLRKNPDNRSLGWYPEYESTHTPESWVGGHTLLFLKNYCKMLSKLIKKSACKYLQYKEYRELKTLDITWAKLYDSYEIKKYIDQCMGNKVSYYRSALIFGPPGSGKSTIPKALAKKLKWDYVELTPGLFLAKGNQNIISEANNIFKRLKRMKDTVIFFDEVDELVKSRKDYSANAWIVTALLPEFADLWKRKEIKFILATNDITKVDSAVMRGGRIDLVLPMGGICWKNRLKILKDAIDNDNNAVKEELKNRIFGKLRDENVDNIDRNNIEEQGTDELKNFLERTNFVPVIEIEEIIRELFKGANIEEIERADIKNIIKDIENRQQFKIFFKGIGGIGNFENGEFKKFHDDLLSKLYPNIKLPSTERAEETEYKKKIKDVIIRGNTF</sequence>
<dbReference type="Pfam" id="PF00004">
    <property type="entry name" value="AAA"/>
    <property type="match status" value="1"/>
</dbReference>
<proteinExistence type="inferred from homology"/>
<keyword evidence="2" id="KW-0547">Nucleotide-binding</keyword>
<dbReference type="Gene3D" id="3.40.50.300">
    <property type="entry name" value="P-loop containing nucleotide triphosphate hydrolases"/>
    <property type="match status" value="1"/>
</dbReference>
<evidence type="ECO:0000256" key="3">
    <source>
        <dbReference type="ARBA" id="ARBA00022840"/>
    </source>
</evidence>
<dbReference type="CDD" id="cd19481">
    <property type="entry name" value="RecA-like_protease"/>
    <property type="match status" value="1"/>
</dbReference>
<feature type="domain" description="AAA+ ATPase" evidence="4">
    <location>
        <begin position="505"/>
        <end position="639"/>
    </location>
</feature>
<name>A0A8B3S462_9EURY</name>
<accession>A0A8B3S462</accession>
<keyword evidence="3" id="KW-0067">ATP-binding</keyword>
<comment type="similarity">
    <text evidence="1">Belongs to the AAA ATPase family.</text>
</comment>
<dbReference type="GO" id="GO:0016887">
    <property type="term" value="F:ATP hydrolysis activity"/>
    <property type="evidence" value="ECO:0007669"/>
    <property type="project" value="InterPro"/>
</dbReference>
<dbReference type="InterPro" id="IPR027417">
    <property type="entry name" value="P-loop_NTPase"/>
</dbReference>
<dbReference type="InterPro" id="IPR050221">
    <property type="entry name" value="26S_Proteasome_ATPase"/>
</dbReference>
<evidence type="ECO:0000259" key="4">
    <source>
        <dbReference type="SMART" id="SM00382"/>
    </source>
</evidence>
<evidence type="ECO:0000313" key="5">
    <source>
        <dbReference type="EMBL" id="RZB32502.1"/>
    </source>
</evidence>
<dbReference type="SMART" id="SM00382">
    <property type="entry name" value="AAA"/>
    <property type="match status" value="1"/>
</dbReference>
<dbReference type="EMBL" id="RPGO01000006">
    <property type="protein sequence ID" value="RZB32502.1"/>
    <property type="molecule type" value="Genomic_DNA"/>
</dbReference>
<evidence type="ECO:0000256" key="1">
    <source>
        <dbReference type="ARBA" id="ARBA00006914"/>
    </source>
</evidence>
<comment type="caution">
    <text evidence="5">The sequence shown here is derived from an EMBL/GenBank/DDBJ whole genome shotgun (WGS) entry which is preliminary data.</text>
</comment>
<dbReference type="InterPro" id="IPR003959">
    <property type="entry name" value="ATPase_AAA_core"/>
</dbReference>
<evidence type="ECO:0000256" key="2">
    <source>
        <dbReference type="ARBA" id="ARBA00022741"/>
    </source>
</evidence>
<evidence type="ECO:0000313" key="6">
    <source>
        <dbReference type="Proteomes" id="UP000291831"/>
    </source>
</evidence>
<gene>
    <name evidence="5" type="ORF">AEth_00489</name>
</gene>
<dbReference type="SUPFAM" id="SSF52540">
    <property type="entry name" value="P-loop containing nucleoside triphosphate hydrolases"/>
    <property type="match status" value="1"/>
</dbReference>